<comment type="caution">
    <text evidence="1">The sequence shown here is derived from an EMBL/GenBank/DDBJ whole genome shotgun (WGS) entry which is preliminary data.</text>
</comment>
<dbReference type="AlphaFoldDB" id="A0A8T0KKP4"/>
<accession>A0A8T0KKP4</accession>
<organism evidence="1 2">
    <name type="scientific">Phaseolus angularis</name>
    <name type="common">Azuki bean</name>
    <name type="synonym">Vigna angularis</name>
    <dbReference type="NCBI Taxonomy" id="3914"/>
    <lineage>
        <taxon>Eukaryota</taxon>
        <taxon>Viridiplantae</taxon>
        <taxon>Streptophyta</taxon>
        <taxon>Embryophyta</taxon>
        <taxon>Tracheophyta</taxon>
        <taxon>Spermatophyta</taxon>
        <taxon>Magnoliopsida</taxon>
        <taxon>eudicotyledons</taxon>
        <taxon>Gunneridae</taxon>
        <taxon>Pentapetalae</taxon>
        <taxon>rosids</taxon>
        <taxon>fabids</taxon>
        <taxon>Fabales</taxon>
        <taxon>Fabaceae</taxon>
        <taxon>Papilionoideae</taxon>
        <taxon>50 kb inversion clade</taxon>
        <taxon>NPAAA clade</taxon>
        <taxon>indigoferoid/millettioid clade</taxon>
        <taxon>Phaseoleae</taxon>
        <taxon>Vigna</taxon>
    </lineage>
</organism>
<gene>
    <name evidence="1" type="ORF">HKW66_Vig0089940</name>
</gene>
<protein>
    <submittedName>
        <fullName evidence="1">Uncharacterized protein</fullName>
    </submittedName>
</protein>
<evidence type="ECO:0000313" key="1">
    <source>
        <dbReference type="EMBL" id="KAG2398525.1"/>
    </source>
</evidence>
<proteinExistence type="predicted"/>
<sequence>MMRNKKPEEEDDDGAAYVRKKALANTTIIHAMEMNRVMSPDINFKGKHNET</sequence>
<dbReference type="EMBL" id="JABFOF010000004">
    <property type="protein sequence ID" value="KAG2398525.1"/>
    <property type="molecule type" value="Genomic_DNA"/>
</dbReference>
<dbReference type="Proteomes" id="UP000743370">
    <property type="component" value="Unassembled WGS sequence"/>
</dbReference>
<name>A0A8T0KKP4_PHAAN</name>
<evidence type="ECO:0000313" key="2">
    <source>
        <dbReference type="Proteomes" id="UP000743370"/>
    </source>
</evidence>
<reference evidence="1 2" key="1">
    <citation type="submission" date="2020-05" db="EMBL/GenBank/DDBJ databases">
        <title>Vigna angularis (adzuki bean) Var. LongXiaoDou No. 4 denovo assembly.</title>
        <authorList>
            <person name="Xiang H."/>
        </authorList>
    </citation>
    <scope>NUCLEOTIDE SEQUENCE [LARGE SCALE GENOMIC DNA]</scope>
    <source>
        <tissue evidence="1">Leaf</tissue>
    </source>
</reference>